<dbReference type="Proteomes" id="UP000542742">
    <property type="component" value="Unassembled WGS sequence"/>
</dbReference>
<evidence type="ECO:0000313" key="2">
    <source>
        <dbReference type="Proteomes" id="UP000542742"/>
    </source>
</evidence>
<proteinExistence type="predicted"/>
<name>A0A7W7G0X8_9ACTN</name>
<keyword evidence="2" id="KW-1185">Reference proteome</keyword>
<organism evidence="1 2">
    <name type="scientific">Paractinoplanes abujensis</name>
    <dbReference type="NCBI Taxonomy" id="882441"/>
    <lineage>
        <taxon>Bacteria</taxon>
        <taxon>Bacillati</taxon>
        <taxon>Actinomycetota</taxon>
        <taxon>Actinomycetes</taxon>
        <taxon>Micromonosporales</taxon>
        <taxon>Micromonosporaceae</taxon>
        <taxon>Paractinoplanes</taxon>
    </lineage>
</organism>
<accession>A0A7W7G0X8</accession>
<evidence type="ECO:0000313" key="1">
    <source>
        <dbReference type="EMBL" id="MBB4690071.1"/>
    </source>
</evidence>
<dbReference type="AlphaFoldDB" id="A0A7W7G0X8"/>
<comment type="caution">
    <text evidence="1">The sequence shown here is derived from an EMBL/GenBank/DDBJ whole genome shotgun (WGS) entry which is preliminary data.</text>
</comment>
<sequence length="144" mass="15604">MNLEQAVVRLPYTANGVIRVGTVVSQEGDLYQVKWDNGGDEEVKLGDYEFLCARGSLRFQSLVDPEALRKGFEADPGEFVVLALKEAAAPMTGKDLKAAVTALGITDEDYRRAWPAIRKLLIGDERVTVSGSGAAMTFQADGTH</sequence>
<dbReference type="EMBL" id="JACHMF010000001">
    <property type="protein sequence ID" value="MBB4690071.1"/>
    <property type="molecule type" value="Genomic_DNA"/>
</dbReference>
<dbReference type="RefSeq" id="WP_184949081.1">
    <property type="nucleotide sequence ID" value="NZ_BOMC01000040.1"/>
</dbReference>
<reference evidence="1 2" key="1">
    <citation type="submission" date="2020-08" db="EMBL/GenBank/DDBJ databases">
        <title>Sequencing the genomes of 1000 actinobacteria strains.</title>
        <authorList>
            <person name="Klenk H.-P."/>
        </authorList>
    </citation>
    <scope>NUCLEOTIDE SEQUENCE [LARGE SCALE GENOMIC DNA]</scope>
    <source>
        <strain evidence="1 2">DSM 45518</strain>
    </source>
</reference>
<gene>
    <name evidence="1" type="ORF">BKA14_000219</name>
</gene>
<protein>
    <submittedName>
        <fullName evidence="1">Uncharacterized protein</fullName>
    </submittedName>
</protein>